<feature type="transmembrane region" description="Helical" evidence="5">
    <location>
        <begin position="153"/>
        <end position="179"/>
    </location>
</feature>
<keyword evidence="8" id="KW-1185">Reference proteome</keyword>
<evidence type="ECO:0000256" key="5">
    <source>
        <dbReference type="SAM" id="Phobius"/>
    </source>
</evidence>
<keyword evidence="3 5" id="KW-1133">Transmembrane helix</keyword>
<protein>
    <submittedName>
        <fullName evidence="7">Protein TRC8-like protein</fullName>
    </submittedName>
</protein>
<evidence type="ECO:0000313" key="8">
    <source>
        <dbReference type="Proteomes" id="UP000054359"/>
    </source>
</evidence>
<feature type="transmembrane region" description="Helical" evidence="5">
    <location>
        <begin position="245"/>
        <end position="264"/>
    </location>
</feature>
<dbReference type="OrthoDB" id="4348522at2759"/>
<name>A0A087UNZ4_STEMI</name>
<dbReference type="InterPro" id="IPR025754">
    <property type="entry name" value="TRC8_N_dom"/>
</dbReference>
<feature type="transmembrane region" description="Helical" evidence="5">
    <location>
        <begin position="7"/>
        <end position="27"/>
    </location>
</feature>
<proteinExistence type="predicted"/>
<feature type="transmembrane region" description="Helical" evidence="5">
    <location>
        <begin position="100"/>
        <end position="117"/>
    </location>
</feature>
<gene>
    <name evidence="7" type="ORF">X975_16866</name>
</gene>
<evidence type="ECO:0000256" key="1">
    <source>
        <dbReference type="ARBA" id="ARBA00004141"/>
    </source>
</evidence>
<evidence type="ECO:0000256" key="3">
    <source>
        <dbReference type="ARBA" id="ARBA00022989"/>
    </source>
</evidence>
<comment type="subcellular location">
    <subcellularLocation>
        <location evidence="1">Membrane</location>
        <topology evidence="1">Multi-pass membrane protein</topology>
    </subcellularLocation>
</comment>
<feature type="transmembrane region" description="Helical" evidence="5">
    <location>
        <begin position="78"/>
        <end position="95"/>
    </location>
</feature>
<dbReference type="EMBL" id="KK120810">
    <property type="protein sequence ID" value="KFM79083.1"/>
    <property type="molecule type" value="Genomic_DNA"/>
</dbReference>
<keyword evidence="2 5" id="KW-0812">Transmembrane</keyword>
<dbReference type="Pfam" id="PF13705">
    <property type="entry name" value="TRC8_N"/>
    <property type="match status" value="1"/>
</dbReference>
<evidence type="ECO:0000256" key="4">
    <source>
        <dbReference type="ARBA" id="ARBA00023136"/>
    </source>
</evidence>
<reference evidence="7 8" key="1">
    <citation type="submission" date="2013-11" db="EMBL/GenBank/DDBJ databases">
        <title>Genome sequencing of Stegodyphus mimosarum.</title>
        <authorList>
            <person name="Bechsgaard J."/>
        </authorList>
    </citation>
    <scope>NUCLEOTIDE SEQUENCE [LARGE SCALE GENOMIC DNA]</scope>
</reference>
<evidence type="ECO:0000256" key="2">
    <source>
        <dbReference type="ARBA" id="ARBA00022692"/>
    </source>
</evidence>
<dbReference type="GO" id="GO:0016020">
    <property type="term" value="C:membrane"/>
    <property type="evidence" value="ECO:0007669"/>
    <property type="project" value="UniProtKB-SubCell"/>
</dbReference>
<feature type="transmembrane region" description="Helical" evidence="5">
    <location>
        <begin position="284"/>
        <end position="306"/>
    </location>
</feature>
<evidence type="ECO:0000313" key="7">
    <source>
        <dbReference type="EMBL" id="KFM79083.1"/>
    </source>
</evidence>
<feature type="transmembrane region" description="Helical" evidence="5">
    <location>
        <begin position="327"/>
        <end position="347"/>
    </location>
</feature>
<keyword evidence="4 5" id="KW-0472">Membrane</keyword>
<feature type="transmembrane region" description="Helical" evidence="5">
    <location>
        <begin position="221"/>
        <end position="238"/>
    </location>
</feature>
<accession>A0A087UNZ4</accession>
<dbReference type="Proteomes" id="UP000054359">
    <property type="component" value="Unassembled WGS sequence"/>
</dbReference>
<feature type="non-terminal residue" evidence="7">
    <location>
        <position position="386"/>
    </location>
</feature>
<dbReference type="AlphaFoldDB" id="A0A087UNZ4"/>
<feature type="transmembrane region" description="Helical" evidence="5">
    <location>
        <begin position="353"/>
        <end position="371"/>
    </location>
</feature>
<sequence>MSWKRKVLITLHTLMRAFLLIILEYFLKFGFSVLLPKGLGLVLNNNLDSEQQYITEDSKLYTFHRLINESIADTGVNIFWFLVCLVAFLTVLTFLNMNRLALYITSSIAIIIFSYQMSTEFVNIYAREIMICSKILFTAEIASYYLTQLLLGIAFSATSTSSFLPLEMVLIIFFIPAWACQLPIPLTVTKLTPFLSAVTCAFLSGYSTWKNHNVYETPHKKFVWYYNMIYSYCLYTVIENIKTKLHIPHIFQGFWIIDFFMYLLQCQYSCNSSSLSFHEILQGYIIHRSGSIIALLGMACAVGLLCQLVEYSMQNFLQIKNPSEKDIGSISVFLFLILSLQTGITGLEPEKRFYKFIHILLLLCTVLLHFVHNMLQTQLLSLNISR</sequence>
<organism evidence="7 8">
    <name type="scientific">Stegodyphus mimosarum</name>
    <name type="common">African social velvet spider</name>
    <dbReference type="NCBI Taxonomy" id="407821"/>
    <lineage>
        <taxon>Eukaryota</taxon>
        <taxon>Metazoa</taxon>
        <taxon>Ecdysozoa</taxon>
        <taxon>Arthropoda</taxon>
        <taxon>Chelicerata</taxon>
        <taxon>Arachnida</taxon>
        <taxon>Araneae</taxon>
        <taxon>Araneomorphae</taxon>
        <taxon>Entelegynae</taxon>
        <taxon>Eresoidea</taxon>
        <taxon>Eresidae</taxon>
        <taxon>Stegodyphus</taxon>
    </lineage>
</organism>
<evidence type="ECO:0000259" key="6">
    <source>
        <dbReference type="Pfam" id="PF13705"/>
    </source>
</evidence>
<dbReference type="STRING" id="407821.A0A087UNZ4"/>
<feature type="domain" description="TRC8-like N-terminal" evidence="6">
    <location>
        <begin position="11"/>
        <end position="386"/>
    </location>
</feature>